<protein>
    <submittedName>
        <fullName evidence="5">LacI family DNA-binding transcriptional regulator</fullName>
    </submittedName>
</protein>
<dbReference type="InterPro" id="IPR046335">
    <property type="entry name" value="LacI/GalR-like_sensor"/>
</dbReference>
<evidence type="ECO:0000313" key="6">
    <source>
        <dbReference type="Proteomes" id="UP001595969"/>
    </source>
</evidence>
<sequence length="343" mass="38375">MKLEDIARLANVSKSAASLALNGKSGVSEKTRAHVLAVAKENNYVPLRKHTKSVKNEKTLKIRFVACTNADVIPTHYQQLPFFSELLSCLSTEITAKNYTLTTNNLPKEQLFATLQKLEDKQPSDGIILLGTNLTSAHLANGTNFKNLVILDTESSSTNCTTITMNNYLGGHSAAEYLLKMKHEKIGYIKGTPRINNFYDRRRGFKDALKRHGQNPDKLPKYYLPGMEIKAVEKEVEKFLDFVKSVTAIFCEDDYIAISVLKTLNKHGIRVPEDVSIIGFDDIPESRVTSPELTTVHVPIAAIAKEAVSLIERTNEDPTLVKQQIFFNTQLVIRDSTRNLNHS</sequence>
<dbReference type="PROSITE" id="PS00356">
    <property type="entry name" value="HTH_LACI_1"/>
    <property type="match status" value="1"/>
</dbReference>
<comment type="caution">
    <text evidence="5">The sequence shown here is derived from an EMBL/GenBank/DDBJ whole genome shotgun (WGS) entry which is preliminary data.</text>
</comment>
<dbReference type="PANTHER" id="PTHR30146">
    <property type="entry name" value="LACI-RELATED TRANSCRIPTIONAL REPRESSOR"/>
    <property type="match status" value="1"/>
</dbReference>
<dbReference type="Pfam" id="PF13377">
    <property type="entry name" value="Peripla_BP_3"/>
    <property type="match status" value="1"/>
</dbReference>
<dbReference type="SUPFAM" id="SSF47413">
    <property type="entry name" value="lambda repressor-like DNA-binding domains"/>
    <property type="match status" value="1"/>
</dbReference>
<keyword evidence="1" id="KW-0805">Transcription regulation</keyword>
<name>A0ABV9MWV2_9ENTE</name>
<dbReference type="Gene3D" id="3.40.50.2300">
    <property type="match status" value="2"/>
</dbReference>
<evidence type="ECO:0000256" key="3">
    <source>
        <dbReference type="ARBA" id="ARBA00023163"/>
    </source>
</evidence>
<accession>A0ABV9MWV2</accession>
<organism evidence="5 6">
    <name type="scientific">Enterococcus lemanii</name>
    <dbReference type="NCBI Taxonomy" id="1159752"/>
    <lineage>
        <taxon>Bacteria</taxon>
        <taxon>Bacillati</taxon>
        <taxon>Bacillota</taxon>
        <taxon>Bacilli</taxon>
        <taxon>Lactobacillales</taxon>
        <taxon>Enterococcaceae</taxon>
        <taxon>Enterococcus</taxon>
    </lineage>
</organism>
<dbReference type="SMART" id="SM00354">
    <property type="entry name" value="HTH_LACI"/>
    <property type="match status" value="1"/>
</dbReference>
<dbReference type="InterPro" id="IPR010982">
    <property type="entry name" value="Lambda_DNA-bd_dom_sf"/>
</dbReference>
<dbReference type="RefSeq" id="WP_204654578.1">
    <property type="nucleotide sequence ID" value="NZ_JAFBFD010000031.1"/>
</dbReference>
<evidence type="ECO:0000313" key="5">
    <source>
        <dbReference type="EMBL" id="MFC4719053.1"/>
    </source>
</evidence>
<dbReference type="Pfam" id="PF00356">
    <property type="entry name" value="LacI"/>
    <property type="match status" value="1"/>
</dbReference>
<reference evidence="6" key="1">
    <citation type="journal article" date="2019" name="Int. J. Syst. Evol. Microbiol.">
        <title>The Global Catalogue of Microorganisms (GCM) 10K type strain sequencing project: providing services to taxonomists for standard genome sequencing and annotation.</title>
        <authorList>
            <consortium name="The Broad Institute Genomics Platform"/>
            <consortium name="The Broad Institute Genome Sequencing Center for Infectious Disease"/>
            <person name="Wu L."/>
            <person name="Ma J."/>
        </authorList>
    </citation>
    <scope>NUCLEOTIDE SEQUENCE [LARGE SCALE GENOMIC DNA]</scope>
    <source>
        <strain evidence="6">CGMCC 1.19032</strain>
    </source>
</reference>
<dbReference type="InterPro" id="IPR028082">
    <property type="entry name" value="Peripla_BP_I"/>
</dbReference>
<dbReference type="Proteomes" id="UP001595969">
    <property type="component" value="Unassembled WGS sequence"/>
</dbReference>
<dbReference type="EMBL" id="JBHSGS010000028">
    <property type="protein sequence ID" value="MFC4719053.1"/>
    <property type="molecule type" value="Genomic_DNA"/>
</dbReference>
<keyword evidence="3" id="KW-0804">Transcription</keyword>
<feature type="domain" description="HTH lacI-type" evidence="4">
    <location>
        <begin position="1"/>
        <end position="49"/>
    </location>
</feature>
<dbReference type="Gene3D" id="1.10.260.40">
    <property type="entry name" value="lambda repressor-like DNA-binding domains"/>
    <property type="match status" value="1"/>
</dbReference>
<evidence type="ECO:0000256" key="2">
    <source>
        <dbReference type="ARBA" id="ARBA00023125"/>
    </source>
</evidence>
<dbReference type="PANTHER" id="PTHR30146:SF150">
    <property type="entry name" value="ARABINOSE METABOLISM TRANSCRIPTIONAL REPRESSOR"/>
    <property type="match status" value="1"/>
</dbReference>
<gene>
    <name evidence="5" type="ORF">ACFO5I_04845</name>
</gene>
<evidence type="ECO:0000259" key="4">
    <source>
        <dbReference type="PROSITE" id="PS50932"/>
    </source>
</evidence>
<keyword evidence="6" id="KW-1185">Reference proteome</keyword>
<dbReference type="SUPFAM" id="SSF53822">
    <property type="entry name" value="Periplasmic binding protein-like I"/>
    <property type="match status" value="1"/>
</dbReference>
<dbReference type="CDD" id="cd01392">
    <property type="entry name" value="HTH_LacI"/>
    <property type="match status" value="1"/>
</dbReference>
<dbReference type="InterPro" id="IPR000843">
    <property type="entry name" value="HTH_LacI"/>
</dbReference>
<dbReference type="GO" id="GO:0003677">
    <property type="term" value="F:DNA binding"/>
    <property type="evidence" value="ECO:0007669"/>
    <property type="project" value="UniProtKB-KW"/>
</dbReference>
<evidence type="ECO:0000256" key="1">
    <source>
        <dbReference type="ARBA" id="ARBA00023015"/>
    </source>
</evidence>
<proteinExistence type="predicted"/>
<dbReference type="PROSITE" id="PS50932">
    <property type="entry name" value="HTH_LACI_2"/>
    <property type="match status" value="1"/>
</dbReference>
<keyword evidence="2 5" id="KW-0238">DNA-binding</keyword>